<evidence type="ECO:0000256" key="2">
    <source>
        <dbReference type="ARBA" id="ARBA00022525"/>
    </source>
</evidence>
<dbReference type="GO" id="GO:0005576">
    <property type="term" value="C:extracellular region"/>
    <property type="evidence" value="ECO:0007669"/>
    <property type="project" value="UniProtKB-SubCell"/>
</dbReference>
<dbReference type="InterPro" id="IPR018511">
    <property type="entry name" value="Hemolysin-typ_Ca-bd_CS"/>
</dbReference>
<name>A0A348AI89_9FIRM</name>
<dbReference type="OrthoDB" id="415689at2"/>
<dbReference type="RefSeq" id="WP_126307713.1">
    <property type="nucleotide sequence ID" value="NZ_AP018449.1"/>
</dbReference>
<keyword evidence="6" id="KW-1185">Reference proteome</keyword>
<feature type="domain" description="Haemolysin-type calcium binding-related" evidence="4">
    <location>
        <begin position="1130"/>
        <end position="1169"/>
    </location>
</feature>
<dbReference type="InterPro" id="IPR006626">
    <property type="entry name" value="PbH1"/>
</dbReference>
<accession>A0A348AI89</accession>
<dbReference type="InterPro" id="IPR011049">
    <property type="entry name" value="Serralysin-like_metalloprot_C"/>
</dbReference>
<dbReference type="Proteomes" id="UP000276437">
    <property type="component" value="Chromosome"/>
</dbReference>
<proteinExistence type="predicted"/>
<dbReference type="PROSITE" id="PS00330">
    <property type="entry name" value="HEMOLYSIN_CALCIUM"/>
    <property type="match status" value="14"/>
</dbReference>
<feature type="region of interest" description="Disordered" evidence="3">
    <location>
        <begin position="1"/>
        <end position="23"/>
    </location>
</feature>
<gene>
    <name evidence="5" type="primary">cya_1</name>
    <name evidence="5" type="ORF">MAMMFC1_01448</name>
</gene>
<dbReference type="Gene3D" id="2.150.10.10">
    <property type="entry name" value="Serralysin-like metalloprotease, C-terminal"/>
    <property type="match status" value="30"/>
</dbReference>
<dbReference type="Pfam" id="PF06594">
    <property type="entry name" value="HCBP_related"/>
    <property type="match status" value="1"/>
</dbReference>
<dbReference type="PANTHER" id="PTHR38340">
    <property type="entry name" value="S-LAYER PROTEIN"/>
    <property type="match status" value="1"/>
</dbReference>
<dbReference type="KEGG" id="mana:MAMMFC1_01448"/>
<reference evidence="5 6" key="1">
    <citation type="journal article" date="2018" name="Int. J. Syst. Evol. Microbiol.">
        <title>Methylomusa anaerophila gen. nov., sp. nov., an anaerobic methanol-utilizing bacterium isolated from a microbial fuel cell.</title>
        <authorList>
            <person name="Amano N."/>
            <person name="Yamamuro A."/>
            <person name="Miyahara M."/>
            <person name="Kouzuma A."/>
            <person name="Abe T."/>
            <person name="Watanabe K."/>
        </authorList>
    </citation>
    <scope>NUCLEOTIDE SEQUENCE [LARGE SCALE GENOMIC DNA]</scope>
    <source>
        <strain evidence="5 6">MMFC1</strain>
    </source>
</reference>
<dbReference type="Pfam" id="PF00353">
    <property type="entry name" value="HemolysinCabind"/>
    <property type="match status" value="59"/>
</dbReference>
<evidence type="ECO:0000256" key="3">
    <source>
        <dbReference type="SAM" id="MobiDB-lite"/>
    </source>
</evidence>
<evidence type="ECO:0000256" key="1">
    <source>
        <dbReference type="ARBA" id="ARBA00004613"/>
    </source>
</evidence>
<dbReference type="PRINTS" id="PR00313">
    <property type="entry name" value="CABNDNGRPT"/>
</dbReference>
<comment type="subcellular location">
    <subcellularLocation>
        <location evidence="1">Secreted</location>
    </subcellularLocation>
</comment>
<evidence type="ECO:0000259" key="4">
    <source>
        <dbReference type="Pfam" id="PF06594"/>
    </source>
</evidence>
<feature type="compositionally biased region" description="Low complexity" evidence="3">
    <location>
        <begin position="1"/>
        <end position="21"/>
    </location>
</feature>
<evidence type="ECO:0000313" key="5">
    <source>
        <dbReference type="EMBL" id="BBB90787.1"/>
    </source>
</evidence>
<dbReference type="InterPro" id="IPR050557">
    <property type="entry name" value="RTX_toxin/Mannuronan_C5-epim"/>
</dbReference>
<dbReference type="PANTHER" id="PTHR38340:SF1">
    <property type="entry name" value="S-LAYER PROTEIN"/>
    <property type="match status" value="1"/>
</dbReference>
<protein>
    <submittedName>
        <fullName evidence="5">Bifunctional hemolysin/adenylate cyclase</fullName>
    </submittedName>
</protein>
<dbReference type="InterPro" id="IPR010566">
    <property type="entry name" value="Haemolys_ca-bd"/>
</dbReference>
<sequence>MSDNTLNGGTGNDTLNGSGSSYTMAGSMGDDTYIVDDAGDVVVENPDEGNDTVEASITYALDANVEDLTLTGTGNIDGTGNELDNVLTGNSGDNTLDGRDGADTMSGGQGNDTYIVDNVGDVVSESIAEGIDTVQSNISYSLGTNVENLVLTGAGAINGTGNELDNFIAGNSDDNMLDGGLGADTMAGSLGNDTYVIDDAGDVVTENVGEGIDTVQSSLTYNLGANLENLLLTGTANINGTGNSLNNIIIGNSGSNILDGDAGADMMAGGLGDDTYIVNSVGDVVAENINEGTDTAQSSVTYTLGANVENLTLTGTGAINGGGNTLDNVLTGNSGSNILDGRAGADTMAGGLGNDIYMVDNIGDIVSENDNEGTDMVQSSITYGLGASVENLALTGTEAINGTGNALNNVLTGNSGSNILDGGSGADTMTGGLGDDTYIVDNVGDIVNETFNEGTDTVQSSVSYTLNGNIENLTLTGTEAINGGGNELDNVLIGNSGSNVLDGGAGADTMTGGLGDDTYTVDDAGDIVSENANEGTDMVQSSITYTLGANVENLTLTGTGTINGDGNALDNVLIGNSGSNALDGGAGTDIMAGGLGNDTYVVDNTGDIVNENAYEGIDTVQSSITYTLGANVENLALTGIEAINGTGNALNNVLTGNSGSNILDGGIGADTMTGGLGDDTYVVDNAGDITCESAGEGTDIVLSSVSYTLNADIENLILTGTGAINGAGNALDNKITGNDGSNILDGGAGADTMAGGLGNDTYVVDNVSDIVSENVSEGTDTVQTSITYTLGANAENLTLTGTEAINGVGNALDNIITGNSGSNILDGGAGADIMSGGLGSDTYVIDNIGDIVAENVNEGTDTVRSFITYTLGANLENLTLTGVGASNGTGNQLNNIISGNSGSNILDGGAGADTLAGGLGDDIYAVDNVGDIVSENVNEGTDTVQSSITYTLGANVENLTLTGTGTINGAGNELDNIITGNSGNNSLDGGAGADIMAGGLGDDTYIVDSAEDVVAENTGEGTDMVQSSITYTLGANVENLALTGTGAINGNGNALGNVITGNSGNNILNGGAGNDTLKGGLGDDIYIYGLGSGNDTIDNYSGTSGHGVDTIQFGQEITSDSIDYLQSGQDIILRIKDSGETLTINKWFDGSLYQVESLRFFDNSELTAAEVTSKAGMAAALMGTVSDDNLTGKIRYGIGGNDVLNGTSGNDQLFGGTGNDTYIVNNVDDVVIEYDNEGVDAVQSSVSFTLGANVENLTLTGSDNINSTGNELDNVILGNSGDNVIDGGLGADAMAGGSGNDTYIVENTGDMVSENAAAGNDSVQSSITYALGANVENLTLTGSDNINGTGNELDNVIIGNSGNNILDGGSGNDYLVGGLGADSMAGGSGNDSYIVDDIGDIVTENAGEGNDTVQSSIAYALTANVENLTLTGSDNINGTGNELDNGILGNSGDNVVDGGLGADTMAGGSGNDTYIVENTGDMVTENAAAGVDSVQSSISYDLTANVENLTLTGSDNINGTGNELDNGILGNSGDNVIDGGLGADIMAGGSGNDTYIVDNTGDTVLENAAAGIDSVQSSITYTLTANVENLTLTGSDNINGAGNELDNGILGNSGSNVLDGGAGDDTLSGGIGNDTLSGGSGNDLLDGGLGADIMAGGSGNDIYIIDNMGDMVLENAAAGIDSVQSSISYALTANVENLTLTGSNNINGTGNELDNGILGNSGDNVIDGGLGADTMAGGSGNDTYLVDDMGDIVTENDGEGVDSVQSSITYTLTANVENLTLTGSGNINGAGNELDNVIRGNSGNNVLDGQAGDDTLSGGVGNDKLLGGSGNDLLDGGLGADIIVGGTGNDTYIVDNMGDIVLENAAAGIDSVRSSISYALTANVENLTLTGSGNINGAGNELDNVILGSSGDNLVNGGLGADTMAGGSGNDTYIVENTGDTVLENVDQGKDTVQSSITYTLTDNVEDLILTGSGHINGTGNELDNVISGNSGSNILDGGAGNDTLYGGCKSDTLYGGSGNDYLNGGQCADTMAGGSGADTYVVDNVFDIVVENNNEGIDTIQSSVTYTLSANVENLTLTGNCNINGGGNELDNIVVGNNGNNVLAGEKGNDSLYGGSDEDLLYGGEGNDLLDGGADADIMLGGTGNDTYIVDNFRDRVMENRNEGIDTVQASITYTLTDNVENLTLTGDADLNGTGNMLNNSLIGNNGDNILDGGLGADAMSGGSGNDTYIVDNSGDVVVENAGEGLDTAQASINYTLGANVENLVLTGNGNIRGTGNELNNVISGNNGSNVLDGGAGDDILYGGVKSDKLYGGCGRDYGNGSQGTDTMTGGTGDDTYIIDDNGNVIIEKAGEGIDTVKSSVTYTLGANVENLILTGPGNIRGTGNELNNVIISLSTSGNNILDGGAGDDSLYGGIKKDQLYGGGGNDYLDGGECTDTMAGGIGDDTYIVDNSGDVVIEGAGEGIDTVQASATYTLSANVENLTLTGNENLNGTGNTLNNSLIGNSGDNILNGGLGADTMNGGSGNDTYIVDNSGDVVVENAGEGLDTAQASINYTLGANVENLVLTGNGNINGTGNELNNVISGNNGSNVLDGGAGDDILYGGVKSDKLYGGCGRDYGNGSQGTDTMTGGTGDDTYIIDDNGNVIIEKAGEGIDTVKSSVTYTLGANVENLILTGPGNIRGTGNELNNVIISLSTSGNNILDGGAGDDSLYGGIKKDQLYGGGGNDYLDGGECTDTMAGGIGDDTYIVDNSGDVVIEGAGEGIDTVQASATYTLSANVENLTLTGNENLNGTGNTLNNSLIGNSGDNILNGGLGADTMNGGSGNDTYIVDNSGDVVVENAGEGLDTARASINYTLGANVENLVLTGNGNINGTGNELNNVISGNSGNNILAGGAGDDTYIIGNSGDVVIENAGEGVDTVKSSVTYTLGANVENLTLTGNGNISGTGNELDNVITGNSGYNSLDGGAGADSLYGGVKKDQLYGGSGNDYLDGGEGTDTMAGGSGDDTYIVDNTDDVVLEGVGEGIDIVQSSATYILRANVENLTLTGTRNINGGGNELDNIIIGNAGNNALDGEAGNDSLYGGSDEDLLYGDKGNDLLDGGVDADIMLGGSGNDTYIVDNACDKVIESCNEGMDSVEASITYTLVNNVENLTLTGDANLNGTGNALNNILIGNDGNNVLNGKAGDDTLYGEGGSDSLYGGTGNDYLDGGFGTDAMYGGTGDDTYIVDNNVDLVVEKTNEGIDTVQASITYTLTANVDNLTLTGTAGIDGAGNGLNNVMLGNSGDNVLDGGAGADTMAGGLGNDTYIVDNNGDIVVEKANEGADTVQSTISYALTANVENLSLTGNADIDGAGNELDNVLRGNSGNNVLDGKAGNDYIDGGLGADSMAGGLDGDTYIVDNNGDLVSESAGEGIDSVQSSITYGLTANVENLALTGIADINGAGNELDNAILGNSGSNVIDGGLGADSMAGGLGGDTYIVDNSGDLVSENASGGVDSVQSSITYGLTANVENLTLTGTTDIDGTGNELDNTILGNSGDNGIDGGLGADTMAGGLGDDTYIVDNNGDLVSENAGEGVDSVQSSITYGLTANVENLTLTGTTDIDGAGNELDNTILGNSGNNVIDGGLGADSMAGGLGDDTYIVDNNGDLVSENAGEGVDSVQSSITYGLTANVENLTLTGTTDIDGTGNELDNTILGNSGDNGIDGGLGADTMAGGLGDDTYIVDNNGDLVSENADQGIDEVQSSITYTLTANAENLILTGSTNINGAGNALDNVITGNSGNNILDGGLDADTMMGGLGSDTYIVDNAGDIIIENSGQGTDNVQSSISYVLAANVENLMLTGTANINGTGNALNNTLAGNSGDNILDGGRGADNMMGNAGNDIYVVDNAGDSIIERADEGIDTVQSRVSYTLGANIENMILTGTGNINSIGNELDNILIGNRGNNLLNGGLGADAMAGGAGNDIYIVDNNGDIVKEAAGEGTDVVQSSITYTLTANVENLTLTGTANINGTGNELNNTIIGNSGNNILDGDLGADNMAGGAGNDIYMVDNSGDVVTEIPGGGSDTVQSSISYTLTANVENLILTGTANINGTGNTLNNSLTGNSGNNTLNAGLGADTMAGGAGNDTYVVDNTGDVVTENAAEGTDAVQSSISYTLGANVENLTLTGMANINGTGNELNNILTGNNGSNILDGGLGADVMLGGLGNDTYVVDNTGDVVSEAAGQGTDIVQSGISYILGANVENLTLTGAADINGAGNTQNNSLIGNGGNNVLNGDIGADTMLGGAGNDTYVVDNAGDVVSEAAGQGTDIVQSGISYILGANVENLILTGAANLNGTGNALDNILAGNSGANILDGGLGADVMAGSLGDDVYMVDNANDAIVEYAGEGNDSAYSSVSYTLGANIENLTLTGTAGINGTGNELNNVLVGNSGNNVLYGYLGSDTMVGGQGDDNYIVDNAGDVVAENAGEGSDTVQSGIGYTLGANVENLVLTGTAGINGTGNGLDNVLIGNSGNNVLDGGLGADTMAGGSGNDTYIVDNTTDAVVENAGEGADTVQASVTYTLHDNTENLVLTGTANINGTGNELNNVLVGNSGDNVLYGNLGADTMAGGLGNDTYIVDSASDTVSENANEGSDTILASISHTLGANTENLTLTGIAGISGTGNELNNILVGNNGDNVLNGGQGADVMAGGQGNDTYIVDNDNDIVAENAGEGIDTVQSSISYGLGANVENLSLLGGSDINGVGNGLNNTIYGNSGDNTLYGDAGDDYLLGGDGNDILTGSAGNDTLRGGLGDDIYTWGIGSGNDTIISYEGADNGFDRVLFVDLYFASLAFSATTADNDLVGTISQTGETIRFTDWRLGSDYQIKEFQFADGTVAGNDIQFE</sequence>
<dbReference type="GO" id="GO:0005509">
    <property type="term" value="F:calcium ion binding"/>
    <property type="evidence" value="ECO:0007669"/>
    <property type="project" value="InterPro"/>
</dbReference>
<dbReference type="EMBL" id="AP018449">
    <property type="protein sequence ID" value="BBB90787.1"/>
    <property type="molecule type" value="Genomic_DNA"/>
</dbReference>
<evidence type="ECO:0000313" key="6">
    <source>
        <dbReference type="Proteomes" id="UP000276437"/>
    </source>
</evidence>
<dbReference type="SMART" id="SM00710">
    <property type="entry name" value="PbH1"/>
    <property type="match status" value="24"/>
</dbReference>
<keyword evidence="2" id="KW-0964">Secreted</keyword>
<organism evidence="5 6">
    <name type="scientific">Methylomusa anaerophila</name>
    <dbReference type="NCBI Taxonomy" id="1930071"/>
    <lineage>
        <taxon>Bacteria</taxon>
        <taxon>Bacillati</taxon>
        <taxon>Bacillota</taxon>
        <taxon>Negativicutes</taxon>
        <taxon>Selenomonadales</taxon>
        <taxon>Sporomusaceae</taxon>
        <taxon>Methylomusa</taxon>
    </lineage>
</organism>
<dbReference type="InterPro" id="IPR001343">
    <property type="entry name" value="Hemolysn_Ca-bd"/>
</dbReference>
<dbReference type="SUPFAM" id="SSF51120">
    <property type="entry name" value="beta-Roll"/>
    <property type="match status" value="31"/>
</dbReference>